<dbReference type="InterPro" id="IPR039793">
    <property type="entry name" value="UROS/Hem4"/>
</dbReference>
<dbReference type="InterPro" id="IPR003754">
    <property type="entry name" value="4pyrrol_synth_uPrphyn_synth"/>
</dbReference>
<dbReference type="GO" id="GO:0004852">
    <property type="term" value="F:uroporphyrinogen-III synthase activity"/>
    <property type="evidence" value="ECO:0000318"/>
    <property type="project" value="GO_Central"/>
</dbReference>
<evidence type="ECO:0000259" key="1">
    <source>
        <dbReference type="Pfam" id="PF02602"/>
    </source>
</evidence>
<dbReference type="GO" id="GO:0005829">
    <property type="term" value="C:cytosol"/>
    <property type="evidence" value="ECO:0000318"/>
    <property type="project" value="GO_Central"/>
</dbReference>
<dbReference type="Gene3D" id="3.40.50.10090">
    <property type="match status" value="2"/>
</dbReference>
<keyword evidence="3" id="KW-1185">Reference proteome</keyword>
<sequence length="239" mass="25898">MATECPSVLLLRSSSDDPKQDRYHMELRSHGFQCTSIPVLSFEFENLDKLEKMLSEPTEYGGIILTSARGVEAMEKCIEEKISLSAKKKLGLESVGHQAGSAEMLAPMILEGAHPQTKPFLFPCGNLRKETIPTEMQNAGVPLKGLQVYKTCKHTELAQNLTSHVEEKGVPSVIVFFSPSGVQFVLSLLTEIFGDFSALKLVAIGATTSAAMIKHGLSVAAVAKQPSPKSLAECISQCF</sequence>
<dbReference type="FunFam" id="3.40.50.10090:FF:000006">
    <property type="entry name" value="uroporphyrinogen-III synthase isoform X1"/>
    <property type="match status" value="1"/>
</dbReference>
<accession>A7RZ79</accession>
<dbReference type="EMBL" id="DS469556">
    <property type="protein sequence ID" value="EDO43184.1"/>
    <property type="molecule type" value="Genomic_DNA"/>
</dbReference>
<dbReference type="Pfam" id="PF02602">
    <property type="entry name" value="HEM4"/>
    <property type="match status" value="1"/>
</dbReference>
<dbReference type="PANTHER" id="PTHR12390:SF0">
    <property type="entry name" value="UROPORPHYRINOGEN-III SYNTHASE"/>
    <property type="match status" value="1"/>
</dbReference>
<proteinExistence type="predicted"/>
<dbReference type="PANTHER" id="PTHR12390">
    <property type="entry name" value="UROPORPHYRINOGEN III SYNTHASE"/>
    <property type="match status" value="1"/>
</dbReference>
<dbReference type="InterPro" id="IPR036108">
    <property type="entry name" value="4pyrrol_syn_uPrphyn_synt_sf"/>
</dbReference>
<gene>
    <name evidence="2" type="ORF">NEMVEDRAFT_v1g204353</name>
</gene>
<dbReference type="InParanoid" id="A7RZ79"/>
<dbReference type="SUPFAM" id="SSF69618">
    <property type="entry name" value="HemD-like"/>
    <property type="match status" value="1"/>
</dbReference>
<dbReference type="GO" id="GO:0006782">
    <property type="term" value="P:protoporphyrinogen IX biosynthetic process"/>
    <property type="evidence" value="ECO:0007669"/>
    <property type="project" value="UniProtKB-UniPathway"/>
</dbReference>
<dbReference type="STRING" id="45351.A7RZ79"/>
<dbReference type="HOGENOM" id="CLU_051874_1_0_1"/>
<dbReference type="AlphaFoldDB" id="A7RZ79"/>
<dbReference type="UniPathway" id="UPA00251">
    <property type="reaction ID" value="UER00320"/>
</dbReference>
<dbReference type="GO" id="GO:0006780">
    <property type="term" value="P:uroporphyrinogen III biosynthetic process"/>
    <property type="evidence" value="ECO:0000318"/>
    <property type="project" value="GO_Central"/>
</dbReference>
<feature type="domain" description="Tetrapyrrole biosynthesis uroporphyrinogen III synthase" evidence="1">
    <location>
        <begin position="22"/>
        <end position="232"/>
    </location>
</feature>
<evidence type="ECO:0000313" key="2">
    <source>
        <dbReference type="EMBL" id="EDO43184.1"/>
    </source>
</evidence>
<organism evidence="2 3">
    <name type="scientific">Nematostella vectensis</name>
    <name type="common">Starlet sea anemone</name>
    <dbReference type="NCBI Taxonomy" id="45351"/>
    <lineage>
        <taxon>Eukaryota</taxon>
        <taxon>Metazoa</taxon>
        <taxon>Cnidaria</taxon>
        <taxon>Anthozoa</taxon>
        <taxon>Hexacorallia</taxon>
        <taxon>Actiniaria</taxon>
        <taxon>Edwardsiidae</taxon>
        <taxon>Nematostella</taxon>
    </lineage>
</organism>
<dbReference type="FunCoup" id="A7RZ79">
    <property type="interactions" value="61"/>
</dbReference>
<dbReference type="eggNOG" id="KOG4132">
    <property type="taxonomic scope" value="Eukaryota"/>
</dbReference>
<dbReference type="CDD" id="cd06578">
    <property type="entry name" value="HemD"/>
    <property type="match status" value="1"/>
</dbReference>
<evidence type="ECO:0000313" key="3">
    <source>
        <dbReference type="Proteomes" id="UP000001593"/>
    </source>
</evidence>
<protein>
    <recommendedName>
        <fullName evidence="1">Tetrapyrrole biosynthesis uroporphyrinogen III synthase domain-containing protein</fullName>
    </recommendedName>
</protein>
<dbReference type="PhylomeDB" id="A7RZ79"/>
<dbReference type="OMA" id="IHGADTG"/>
<dbReference type="Proteomes" id="UP000001593">
    <property type="component" value="Unassembled WGS sequence"/>
</dbReference>
<name>A7RZ79_NEMVE</name>
<reference evidence="2 3" key="1">
    <citation type="journal article" date="2007" name="Science">
        <title>Sea anemone genome reveals ancestral eumetazoan gene repertoire and genomic organization.</title>
        <authorList>
            <person name="Putnam N.H."/>
            <person name="Srivastava M."/>
            <person name="Hellsten U."/>
            <person name="Dirks B."/>
            <person name="Chapman J."/>
            <person name="Salamov A."/>
            <person name="Terry A."/>
            <person name="Shapiro H."/>
            <person name="Lindquist E."/>
            <person name="Kapitonov V.V."/>
            <person name="Jurka J."/>
            <person name="Genikhovich G."/>
            <person name="Grigoriev I.V."/>
            <person name="Lucas S.M."/>
            <person name="Steele R.E."/>
            <person name="Finnerty J.R."/>
            <person name="Technau U."/>
            <person name="Martindale M.Q."/>
            <person name="Rokhsar D.S."/>
        </authorList>
    </citation>
    <scope>NUCLEOTIDE SEQUENCE [LARGE SCALE GENOMIC DNA]</scope>
    <source>
        <strain evidence="3">CH2 X CH6</strain>
    </source>
</reference>